<comment type="function">
    <text evidence="4">Binds as a heterodimer with protein bS6 to the central domain of the 16S rRNA, where it helps stabilize the platform of the 30S subunit.</text>
</comment>
<dbReference type="Gene3D" id="4.10.640.10">
    <property type="entry name" value="Ribosomal protein S18"/>
    <property type="match status" value="1"/>
</dbReference>
<feature type="region of interest" description="Disordered" evidence="6">
    <location>
        <begin position="1"/>
        <end position="21"/>
    </location>
</feature>
<feature type="compositionally biased region" description="Basic and acidic residues" evidence="6">
    <location>
        <begin position="112"/>
        <end position="121"/>
    </location>
</feature>
<gene>
    <name evidence="4" type="primary">rpsR</name>
    <name evidence="7" type="ORF">AVDCRST_MAG10-2517</name>
</gene>
<evidence type="ECO:0000313" key="7">
    <source>
        <dbReference type="EMBL" id="CAA9256111.1"/>
    </source>
</evidence>
<evidence type="ECO:0000256" key="6">
    <source>
        <dbReference type="SAM" id="MobiDB-lite"/>
    </source>
</evidence>
<evidence type="ECO:0000256" key="3">
    <source>
        <dbReference type="ARBA" id="ARBA00023274"/>
    </source>
</evidence>
<proteinExistence type="inferred from homology"/>
<feature type="compositionally biased region" description="Basic and acidic residues" evidence="6">
    <location>
        <begin position="92"/>
        <end position="103"/>
    </location>
</feature>
<name>A0A6J4IPB4_9ACTN</name>
<keyword evidence="4" id="KW-0694">RNA-binding</keyword>
<dbReference type="GO" id="GO:0070181">
    <property type="term" value="F:small ribosomal subunit rRNA binding"/>
    <property type="evidence" value="ECO:0007669"/>
    <property type="project" value="TreeGrafter"/>
</dbReference>
<dbReference type="GO" id="GO:0003735">
    <property type="term" value="F:structural constituent of ribosome"/>
    <property type="evidence" value="ECO:0007669"/>
    <property type="project" value="InterPro"/>
</dbReference>
<keyword evidence="4" id="KW-0699">rRNA-binding</keyword>
<dbReference type="AlphaFoldDB" id="A0A6J4IPB4"/>
<sequence>MARNNDRDRGKKRTPVRDTNRRGKPKVCVFCRDHVTFVDYKDVNVLRRFISDRAKIKARRTTGTCLQHQRDVAVAIKTAREVALLPYTQRTVSDKAGGRDGRGGGRGGPRGPRPDAARDADNGAAAPDAAPDAEAAGDDVAADDLAVPAYSE</sequence>
<comment type="subunit">
    <text evidence="4">Part of the 30S ribosomal subunit. Forms a tight heterodimer with protein bS6.</text>
</comment>
<dbReference type="PRINTS" id="PR00974">
    <property type="entry name" value="RIBOSOMALS18"/>
</dbReference>
<accession>A0A6J4IPB4</accession>
<dbReference type="GO" id="GO:0006412">
    <property type="term" value="P:translation"/>
    <property type="evidence" value="ECO:0007669"/>
    <property type="project" value="UniProtKB-UniRule"/>
</dbReference>
<evidence type="ECO:0000256" key="2">
    <source>
        <dbReference type="ARBA" id="ARBA00022980"/>
    </source>
</evidence>
<dbReference type="PANTHER" id="PTHR13479:SF40">
    <property type="entry name" value="SMALL RIBOSOMAL SUBUNIT PROTEIN BS18M"/>
    <property type="match status" value="1"/>
</dbReference>
<dbReference type="InterPro" id="IPR001648">
    <property type="entry name" value="Ribosomal_bS18"/>
</dbReference>
<dbReference type="Pfam" id="PF01084">
    <property type="entry name" value="Ribosomal_S18"/>
    <property type="match status" value="1"/>
</dbReference>
<dbReference type="PANTHER" id="PTHR13479">
    <property type="entry name" value="30S RIBOSOMAL PROTEIN S18"/>
    <property type="match status" value="1"/>
</dbReference>
<evidence type="ECO:0000256" key="5">
    <source>
        <dbReference type="RuleBase" id="RU003910"/>
    </source>
</evidence>
<evidence type="ECO:0000256" key="1">
    <source>
        <dbReference type="ARBA" id="ARBA00005589"/>
    </source>
</evidence>
<protein>
    <recommendedName>
        <fullName evidence="4">Small ribosomal subunit protein bS18</fullName>
    </recommendedName>
</protein>
<evidence type="ECO:0000256" key="4">
    <source>
        <dbReference type="HAMAP-Rule" id="MF_00270"/>
    </source>
</evidence>
<feature type="compositionally biased region" description="Low complexity" evidence="6">
    <location>
        <begin position="122"/>
        <end position="134"/>
    </location>
</feature>
<reference evidence="7" key="1">
    <citation type="submission" date="2020-02" db="EMBL/GenBank/DDBJ databases">
        <authorList>
            <person name="Meier V. D."/>
        </authorList>
    </citation>
    <scope>NUCLEOTIDE SEQUENCE</scope>
    <source>
        <strain evidence="7">AVDCRST_MAG10</strain>
    </source>
</reference>
<dbReference type="HAMAP" id="MF_00270">
    <property type="entry name" value="Ribosomal_bS18"/>
    <property type="match status" value="1"/>
</dbReference>
<dbReference type="NCBIfam" id="TIGR00165">
    <property type="entry name" value="S18"/>
    <property type="match status" value="1"/>
</dbReference>
<comment type="similarity">
    <text evidence="1 4 5">Belongs to the bacterial ribosomal protein bS18 family.</text>
</comment>
<dbReference type="EMBL" id="CADCTB010000152">
    <property type="protein sequence ID" value="CAA9256111.1"/>
    <property type="molecule type" value="Genomic_DNA"/>
</dbReference>
<keyword evidence="3 4" id="KW-0687">Ribonucleoprotein</keyword>
<dbReference type="GO" id="GO:0022627">
    <property type="term" value="C:cytosolic small ribosomal subunit"/>
    <property type="evidence" value="ECO:0007669"/>
    <property type="project" value="TreeGrafter"/>
</dbReference>
<organism evidence="7">
    <name type="scientific">uncultured Acidimicrobiales bacterium</name>
    <dbReference type="NCBI Taxonomy" id="310071"/>
    <lineage>
        <taxon>Bacteria</taxon>
        <taxon>Bacillati</taxon>
        <taxon>Actinomycetota</taxon>
        <taxon>Acidimicrobiia</taxon>
        <taxon>Acidimicrobiales</taxon>
        <taxon>environmental samples</taxon>
    </lineage>
</organism>
<dbReference type="InterPro" id="IPR036870">
    <property type="entry name" value="Ribosomal_bS18_sf"/>
</dbReference>
<keyword evidence="2 4" id="KW-0689">Ribosomal protein</keyword>
<feature type="region of interest" description="Disordered" evidence="6">
    <location>
        <begin position="87"/>
        <end position="152"/>
    </location>
</feature>
<feature type="compositionally biased region" description="Low complexity" evidence="6">
    <location>
        <begin position="143"/>
        <end position="152"/>
    </location>
</feature>
<dbReference type="SUPFAM" id="SSF46911">
    <property type="entry name" value="Ribosomal protein S18"/>
    <property type="match status" value="1"/>
</dbReference>